<dbReference type="Ensembl" id="ENSSLDT00000028428.1">
    <property type="protein sequence ID" value="ENSSLDP00000027590.1"/>
    <property type="gene ID" value="ENSSLDG00000021401.1"/>
</dbReference>
<reference evidence="2" key="1">
    <citation type="submission" date="2025-08" db="UniProtKB">
        <authorList>
            <consortium name="Ensembl"/>
        </authorList>
    </citation>
    <scope>IDENTIFICATION</scope>
</reference>
<proteinExistence type="predicted"/>
<name>A0A3B4Y9V2_SERLL</name>
<reference evidence="2" key="2">
    <citation type="submission" date="2025-09" db="UniProtKB">
        <authorList>
            <consortium name="Ensembl"/>
        </authorList>
    </citation>
    <scope>IDENTIFICATION</scope>
</reference>
<dbReference type="Proteomes" id="UP000261360">
    <property type="component" value="Unplaced"/>
</dbReference>
<evidence type="ECO:0000313" key="2">
    <source>
        <dbReference type="Ensembl" id="ENSSLDP00000027590.1"/>
    </source>
</evidence>
<evidence type="ECO:0000256" key="1">
    <source>
        <dbReference type="SAM" id="MobiDB-lite"/>
    </source>
</evidence>
<feature type="region of interest" description="Disordered" evidence="1">
    <location>
        <begin position="1"/>
        <end position="21"/>
    </location>
</feature>
<evidence type="ECO:0000313" key="3">
    <source>
        <dbReference type="Proteomes" id="UP000261360"/>
    </source>
</evidence>
<organism evidence="2 3">
    <name type="scientific">Seriola lalandi dorsalis</name>
    <dbReference type="NCBI Taxonomy" id="1841481"/>
    <lineage>
        <taxon>Eukaryota</taxon>
        <taxon>Metazoa</taxon>
        <taxon>Chordata</taxon>
        <taxon>Craniata</taxon>
        <taxon>Vertebrata</taxon>
        <taxon>Euteleostomi</taxon>
        <taxon>Actinopterygii</taxon>
        <taxon>Neopterygii</taxon>
        <taxon>Teleostei</taxon>
        <taxon>Neoteleostei</taxon>
        <taxon>Acanthomorphata</taxon>
        <taxon>Carangaria</taxon>
        <taxon>Carangiformes</taxon>
        <taxon>Carangidae</taxon>
        <taxon>Seriola</taxon>
    </lineage>
</organism>
<dbReference type="STRING" id="1841481.ENSSLDP00000027590"/>
<sequence length="48" mass="5156">MRTITSDSGEEENVAVRRSESADAQGIDGLISFSSLSVFGRVNVIQLL</sequence>
<dbReference type="GeneTree" id="ENSGT00940000177607"/>
<keyword evidence="3" id="KW-1185">Reference proteome</keyword>
<accession>A0A3B4Y9V2</accession>
<protein>
    <submittedName>
        <fullName evidence="2">Uncharacterized protein</fullName>
    </submittedName>
</protein>
<dbReference type="AlphaFoldDB" id="A0A3B4Y9V2"/>